<protein>
    <submittedName>
        <fullName evidence="3">Uncharacterized protein</fullName>
    </submittedName>
</protein>
<name>A0A6P0C6K4_9RHOB</name>
<evidence type="ECO:0000256" key="2">
    <source>
        <dbReference type="SAM" id="Phobius"/>
    </source>
</evidence>
<keyword evidence="4" id="KW-1185">Reference proteome</keyword>
<organism evidence="3 4">
    <name type="scientific">Sulfitobacter sediminilitoris</name>
    <dbReference type="NCBI Taxonomy" id="2698830"/>
    <lineage>
        <taxon>Bacteria</taxon>
        <taxon>Pseudomonadati</taxon>
        <taxon>Pseudomonadota</taxon>
        <taxon>Alphaproteobacteria</taxon>
        <taxon>Rhodobacterales</taxon>
        <taxon>Roseobacteraceae</taxon>
        <taxon>Sulfitobacter</taxon>
    </lineage>
</organism>
<reference evidence="3 4" key="1">
    <citation type="submission" date="2020-01" db="EMBL/GenBank/DDBJ databases">
        <title>Sulfitobacter sediminilitoris sp. nov., isolated from a tidal flat.</title>
        <authorList>
            <person name="Park S."/>
            <person name="Yoon J.-H."/>
        </authorList>
    </citation>
    <scope>NUCLEOTIDE SEQUENCE [LARGE SCALE GENOMIC DNA]</scope>
    <source>
        <strain evidence="3 4">JBTF-M27</strain>
    </source>
</reference>
<sequence length="52" mass="5806">MTTDLFLGGLASLILVAIIIVTLTTNNRREISDRNDGFPNRSDRGRKSKSDR</sequence>
<dbReference type="EMBL" id="JAABNT010000002">
    <property type="protein sequence ID" value="NEK21467.1"/>
    <property type="molecule type" value="Genomic_DNA"/>
</dbReference>
<accession>A0A6P0C6K4</accession>
<keyword evidence="2" id="KW-0812">Transmembrane</keyword>
<evidence type="ECO:0000256" key="1">
    <source>
        <dbReference type="SAM" id="MobiDB-lite"/>
    </source>
</evidence>
<evidence type="ECO:0000313" key="4">
    <source>
        <dbReference type="Proteomes" id="UP000468591"/>
    </source>
</evidence>
<dbReference type="AlphaFoldDB" id="A0A6P0C6K4"/>
<comment type="caution">
    <text evidence="3">The sequence shown here is derived from an EMBL/GenBank/DDBJ whole genome shotgun (WGS) entry which is preliminary data.</text>
</comment>
<keyword evidence="2" id="KW-0472">Membrane</keyword>
<proteinExistence type="predicted"/>
<feature type="region of interest" description="Disordered" evidence="1">
    <location>
        <begin position="30"/>
        <end position="52"/>
    </location>
</feature>
<dbReference type="Proteomes" id="UP000468591">
    <property type="component" value="Unassembled WGS sequence"/>
</dbReference>
<evidence type="ECO:0000313" key="3">
    <source>
        <dbReference type="EMBL" id="NEK21467.1"/>
    </source>
</evidence>
<gene>
    <name evidence="3" type="ORF">GV827_03500</name>
</gene>
<feature type="transmembrane region" description="Helical" evidence="2">
    <location>
        <begin position="6"/>
        <end position="25"/>
    </location>
</feature>
<keyword evidence="2" id="KW-1133">Transmembrane helix</keyword>
<dbReference type="RefSeq" id="WP_164352322.1">
    <property type="nucleotide sequence ID" value="NZ_JAABNT010000002.1"/>
</dbReference>